<comment type="caution">
    <text evidence="4">Lacks conserved residue(s) required for the propagation of feature annotation.</text>
</comment>
<keyword evidence="6" id="KW-1185">Reference proteome</keyword>
<dbReference type="PANTHER" id="PTHR43591">
    <property type="entry name" value="METHYLTRANSFERASE"/>
    <property type="match status" value="1"/>
</dbReference>
<proteinExistence type="inferred from homology"/>
<feature type="binding site" evidence="4">
    <location>
        <begin position="111"/>
        <end position="112"/>
    </location>
    <ligand>
        <name>S-adenosyl-L-methionine</name>
        <dbReference type="ChEBI" id="CHEBI:59789"/>
    </ligand>
</feature>
<comment type="caution">
    <text evidence="5">The sequence shown here is derived from an EMBL/GenBank/DDBJ whole genome shotgun (WGS) entry which is preliminary data.</text>
</comment>
<dbReference type="PANTHER" id="PTHR43591:SF24">
    <property type="entry name" value="2-METHOXY-6-POLYPRENYL-1,4-BENZOQUINOL METHYLASE, MITOCHONDRIAL"/>
    <property type="match status" value="1"/>
</dbReference>
<keyword evidence="4" id="KW-0474">Menaquinone biosynthesis</keyword>
<dbReference type="EC" id="2.1.1.163" evidence="4"/>
<dbReference type="CDD" id="cd02440">
    <property type="entry name" value="AdoMet_MTases"/>
    <property type="match status" value="1"/>
</dbReference>
<dbReference type="NCBIfam" id="TIGR01934">
    <property type="entry name" value="MenG_MenH_UbiE"/>
    <property type="match status" value="1"/>
</dbReference>
<keyword evidence="3 4" id="KW-0949">S-adenosyl-L-methionine</keyword>
<dbReference type="InterPro" id="IPR029063">
    <property type="entry name" value="SAM-dependent_MTases_sf"/>
</dbReference>
<feature type="binding site" evidence="4">
    <location>
        <position position="63"/>
    </location>
    <ligand>
        <name>S-adenosyl-L-methionine</name>
        <dbReference type="ChEBI" id="CHEBI:59789"/>
    </ligand>
</feature>
<protein>
    <recommendedName>
        <fullName evidence="4">Demethylmenaquinone methyltransferase</fullName>
        <ecNumber evidence="4">2.1.1.163</ecNumber>
    </recommendedName>
</protein>
<dbReference type="GO" id="GO:0043770">
    <property type="term" value="F:demethylmenaquinone methyltransferase activity"/>
    <property type="evidence" value="ECO:0007669"/>
    <property type="project" value="UniProtKB-EC"/>
</dbReference>
<dbReference type="Pfam" id="PF01209">
    <property type="entry name" value="Ubie_methyltran"/>
    <property type="match status" value="1"/>
</dbReference>
<dbReference type="RefSeq" id="WP_161740562.1">
    <property type="nucleotide sequence ID" value="NZ_JAAAMV010000001.1"/>
</dbReference>
<accession>A0ABW9XJE7</accession>
<dbReference type="NCBIfam" id="NF001243">
    <property type="entry name" value="PRK00216.1-4"/>
    <property type="match status" value="1"/>
</dbReference>
<comment type="function">
    <text evidence="4">Methyltransferase required for the conversion of demethylmenaquinol (DMKH2) to menaquinol (MKH2).</text>
</comment>
<keyword evidence="1 4" id="KW-0489">Methyltransferase</keyword>
<organism evidence="5 6">
    <name type="scientific">Paenibacillus glycinis</name>
    <dbReference type="NCBI Taxonomy" id="2697035"/>
    <lineage>
        <taxon>Bacteria</taxon>
        <taxon>Bacillati</taxon>
        <taxon>Bacillota</taxon>
        <taxon>Bacilli</taxon>
        <taxon>Bacillales</taxon>
        <taxon>Paenibacillaceae</taxon>
        <taxon>Paenibacillus</taxon>
    </lineage>
</organism>
<dbReference type="InterPro" id="IPR004033">
    <property type="entry name" value="UbiE/COQ5_MeTrFase"/>
</dbReference>
<comment type="pathway">
    <text evidence="4">Quinol/quinone metabolism; menaquinone biosynthesis; menaquinol from 1,4-dihydroxy-2-naphthoate: step 2/2.</text>
</comment>
<dbReference type="EMBL" id="JAAAMV010000001">
    <property type="protein sequence ID" value="NBD22587.1"/>
    <property type="molecule type" value="Genomic_DNA"/>
</dbReference>
<evidence type="ECO:0000256" key="4">
    <source>
        <dbReference type="HAMAP-Rule" id="MF_01813"/>
    </source>
</evidence>
<dbReference type="NCBIfam" id="NF001244">
    <property type="entry name" value="PRK00216.1-5"/>
    <property type="match status" value="1"/>
</dbReference>
<dbReference type="HAMAP" id="MF_01813">
    <property type="entry name" value="MenG_UbiE_methyltr"/>
    <property type="match status" value="1"/>
</dbReference>
<dbReference type="Proteomes" id="UP000665561">
    <property type="component" value="Unassembled WGS sequence"/>
</dbReference>
<gene>
    <name evidence="4" type="primary">menG</name>
    <name evidence="5" type="ORF">GT019_01735</name>
</gene>
<comment type="catalytic activity">
    <reaction evidence="4">
        <text>a 2-demethylmenaquinol + S-adenosyl-L-methionine = a menaquinol + S-adenosyl-L-homocysteine + H(+)</text>
        <dbReference type="Rhea" id="RHEA:42640"/>
        <dbReference type="Rhea" id="RHEA-COMP:9539"/>
        <dbReference type="Rhea" id="RHEA-COMP:9563"/>
        <dbReference type="ChEBI" id="CHEBI:15378"/>
        <dbReference type="ChEBI" id="CHEBI:18151"/>
        <dbReference type="ChEBI" id="CHEBI:55437"/>
        <dbReference type="ChEBI" id="CHEBI:57856"/>
        <dbReference type="ChEBI" id="CHEBI:59789"/>
        <dbReference type="EC" id="2.1.1.163"/>
    </reaction>
</comment>
<dbReference type="PROSITE" id="PS51608">
    <property type="entry name" value="SAM_MT_UBIE"/>
    <property type="match status" value="1"/>
</dbReference>
<dbReference type="PROSITE" id="PS01183">
    <property type="entry name" value="UBIE_1"/>
    <property type="match status" value="1"/>
</dbReference>
<dbReference type="PROSITE" id="PS01184">
    <property type="entry name" value="UBIE_2"/>
    <property type="match status" value="1"/>
</dbReference>
<evidence type="ECO:0000256" key="2">
    <source>
        <dbReference type="ARBA" id="ARBA00022679"/>
    </source>
</evidence>
<name>A0ABW9XJE7_9BACL</name>
<feature type="binding site" evidence="4">
    <location>
        <position position="83"/>
    </location>
    <ligand>
        <name>S-adenosyl-L-methionine</name>
        <dbReference type="ChEBI" id="CHEBI:59789"/>
    </ligand>
</feature>
<dbReference type="GO" id="GO:0032259">
    <property type="term" value="P:methylation"/>
    <property type="evidence" value="ECO:0007669"/>
    <property type="project" value="UniProtKB-KW"/>
</dbReference>
<dbReference type="SUPFAM" id="SSF53335">
    <property type="entry name" value="S-adenosyl-L-methionine-dependent methyltransferases"/>
    <property type="match status" value="1"/>
</dbReference>
<evidence type="ECO:0000313" key="5">
    <source>
        <dbReference type="EMBL" id="NBD22587.1"/>
    </source>
</evidence>
<sequence length="243" mass="27625">MTETVQSKSKEQHVHAVFESIAPKYDLMNDLLSFRRHKAWRAFTMRKMNVRPGQSAVDLCCGTCDWTIALARASGSGDIAGLDFSHNMLEVGKQKVRREGLDHQISLHQGNAMELPFEDNRFDFATIGFGLRNVPDLEQVLREMMRVVKPGGQVVCLELSKPLWQPFKSIYYFYFERILPALGKLFAKRYEQYKWLPESLKAFPDSNQLADKFRDIGLRNVHAYPLTGGIAALHTGTKGTDKG</sequence>
<reference evidence="5 6" key="1">
    <citation type="submission" date="2020-01" db="EMBL/GenBank/DDBJ databases">
        <title>Paenibacillus soybeanensis sp. nov. isolated from the nodules of soybean (Glycine max(L.) Merr).</title>
        <authorList>
            <person name="Wang H."/>
        </authorList>
    </citation>
    <scope>NUCLEOTIDE SEQUENCE [LARGE SCALE GENOMIC DNA]</scope>
    <source>
        <strain evidence="5 6">T1</strain>
    </source>
</reference>
<evidence type="ECO:0000256" key="1">
    <source>
        <dbReference type="ARBA" id="ARBA00022603"/>
    </source>
</evidence>
<dbReference type="Gene3D" id="3.40.50.150">
    <property type="entry name" value="Vaccinia Virus protein VP39"/>
    <property type="match status" value="1"/>
</dbReference>
<comment type="similarity">
    <text evidence="4">Belongs to the class I-like SAM-binding methyltransferase superfamily. MenG/UbiE family.</text>
</comment>
<evidence type="ECO:0000256" key="3">
    <source>
        <dbReference type="ARBA" id="ARBA00022691"/>
    </source>
</evidence>
<dbReference type="InterPro" id="IPR023576">
    <property type="entry name" value="UbiE/COQ5_MeTrFase_CS"/>
</dbReference>
<keyword evidence="2 4" id="KW-0808">Transferase</keyword>
<evidence type="ECO:0000313" key="6">
    <source>
        <dbReference type="Proteomes" id="UP000665561"/>
    </source>
</evidence>